<dbReference type="AlphaFoldDB" id="A0AAQ4D961"/>
<feature type="DNA-binding region" description="Homeobox" evidence="6">
    <location>
        <begin position="152"/>
        <end position="211"/>
    </location>
</feature>
<keyword evidence="3 6" id="KW-0238">DNA-binding</keyword>
<dbReference type="SMART" id="SM00389">
    <property type="entry name" value="HOX"/>
    <property type="match status" value="1"/>
</dbReference>
<sequence length="296" mass="31946">MLASSATPFSVKDILNLSDSGVDELDPQALLYQAQSLEKAFFEEACHEGLLDPDALLLPAEAAATAAATGAGGQSAPHLCLPYHAACFDGAGLEPAYAQQHDEGPPPHLAQHCTTGRPDLLGQQFVNDATVRHASLCAESGGRECGPRPRKRKKPRVLFSQSQVFELEQRFKQQKYLSAPERDRLANALKLTSTQVKIWFQNRRYKCKRQTQDKSLEMVAAASARRVAVPVLVRDGKPAVPFPPPAPSYPMHPYFAGATALAPPPPAPPQPPDASALMYPAMGGHRPTATGAIRTW</sequence>
<evidence type="ECO:0000256" key="4">
    <source>
        <dbReference type="ARBA" id="ARBA00023155"/>
    </source>
</evidence>
<dbReference type="PANTHER" id="PTHR24340:SF72">
    <property type="entry name" value="HOMEOBOX PROTEIN NKX-2.6"/>
    <property type="match status" value="1"/>
</dbReference>
<dbReference type="GO" id="GO:0000981">
    <property type="term" value="F:DNA-binding transcription factor activity, RNA polymerase II-specific"/>
    <property type="evidence" value="ECO:0007669"/>
    <property type="project" value="InterPro"/>
</dbReference>
<comment type="subcellular location">
    <subcellularLocation>
        <location evidence="1 6 7">Nucleus</location>
    </subcellularLocation>
</comment>
<accession>A0AAQ4D961</accession>
<dbReference type="EMBL" id="JARKHS020033524">
    <property type="protein sequence ID" value="KAK8759001.1"/>
    <property type="molecule type" value="Genomic_DNA"/>
</dbReference>
<evidence type="ECO:0000259" key="8">
    <source>
        <dbReference type="PROSITE" id="PS50071"/>
    </source>
</evidence>
<dbReference type="Gene3D" id="1.10.10.60">
    <property type="entry name" value="Homeodomain-like"/>
    <property type="match status" value="1"/>
</dbReference>
<dbReference type="InterPro" id="IPR020479">
    <property type="entry name" value="HD_metazoa"/>
</dbReference>
<dbReference type="GO" id="GO:0000978">
    <property type="term" value="F:RNA polymerase II cis-regulatory region sequence-specific DNA binding"/>
    <property type="evidence" value="ECO:0007669"/>
    <property type="project" value="TreeGrafter"/>
</dbReference>
<evidence type="ECO:0000256" key="6">
    <source>
        <dbReference type="PROSITE-ProRule" id="PRU00108"/>
    </source>
</evidence>
<dbReference type="InterPro" id="IPR001356">
    <property type="entry name" value="HD"/>
</dbReference>
<dbReference type="GO" id="GO:0030154">
    <property type="term" value="P:cell differentiation"/>
    <property type="evidence" value="ECO:0007669"/>
    <property type="project" value="TreeGrafter"/>
</dbReference>
<protein>
    <recommendedName>
        <fullName evidence="8">Homeobox domain-containing protein</fullName>
    </recommendedName>
</protein>
<keyword evidence="4 6" id="KW-0371">Homeobox</keyword>
<dbReference type="SUPFAM" id="SSF46689">
    <property type="entry name" value="Homeodomain-like"/>
    <property type="match status" value="1"/>
</dbReference>
<evidence type="ECO:0000313" key="9">
    <source>
        <dbReference type="EMBL" id="KAK8759001.1"/>
    </source>
</evidence>
<evidence type="ECO:0000256" key="1">
    <source>
        <dbReference type="ARBA" id="ARBA00004123"/>
    </source>
</evidence>
<comment type="caution">
    <text evidence="9">The sequence shown here is derived from an EMBL/GenBank/DDBJ whole genome shotgun (WGS) entry which is preliminary data.</text>
</comment>
<comment type="similarity">
    <text evidence="2">Belongs to the NK-2 homeobox family.</text>
</comment>
<evidence type="ECO:0000256" key="2">
    <source>
        <dbReference type="ARBA" id="ARBA00005661"/>
    </source>
</evidence>
<dbReference type="Proteomes" id="UP001321473">
    <property type="component" value="Unassembled WGS sequence"/>
</dbReference>
<evidence type="ECO:0000313" key="10">
    <source>
        <dbReference type="Proteomes" id="UP001321473"/>
    </source>
</evidence>
<dbReference type="GO" id="GO:0005634">
    <property type="term" value="C:nucleus"/>
    <property type="evidence" value="ECO:0007669"/>
    <property type="project" value="UniProtKB-SubCell"/>
</dbReference>
<evidence type="ECO:0000256" key="7">
    <source>
        <dbReference type="RuleBase" id="RU000682"/>
    </source>
</evidence>
<gene>
    <name evidence="9" type="ORF">V5799_003367</name>
</gene>
<evidence type="ECO:0000256" key="5">
    <source>
        <dbReference type="ARBA" id="ARBA00023242"/>
    </source>
</evidence>
<dbReference type="PROSITE" id="PS50071">
    <property type="entry name" value="HOMEOBOX_2"/>
    <property type="match status" value="1"/>
</dbReference>
<dbReference type="CDD" id="cd00086">
    <property type="entry name" value="homeodomain"/>
    <property type="match status" value="1"/>
</dbReference>
<dbReference type="FunFam" id="1.10.10.60:FF:000078">
    <property type="entry name" value="NK2 homeobox 3"/>
    <property type="match status" value="1"/>
</dbReference>
<dbReference type="PRINTS" id="PR00024">
    <property type="entry name" value="HOMEOBOX"/>
</dbReference>
<reference evidence="9 10" key="1">
    <citation type="journal article" date="2023" name="Arcadia Sci">
        <title>De novo assembly of a long-read Amblyomma americanum tick genome.</title>
        <authorList>
            <person name="Chou S."/>
            <person name="Poskanzer K.E."/>
            <person name="Rollins M."/>
            <person name="Thuy-Boun P.S."/>
        </authorList>
    </citation>
    <scope>NUCLEOTIDE SEQUENCE [LARGE SCALE GENOMIC DNA]</scope>
    <source>
        <strain evidence="9">F_SG_1</strain>
        <tissue evidence="9">Salivary glands</tissue>
    </source>
</reference>
<dbReference type="InterPro" id="IPR009057">
    <property type="entry name" value="Homeodomain-like_sf"/>
</dbReference>
<organism evidence="9 10">
    <name type="scientific">Amblyomma americanum</name>
    <name type="common">Lone star tick</name>
    <dbReference type="NCBI Taxonomy" id="6943"/>
    <lineage>
        <taxon>Eukaryota</taxon>
        <taxon>Metazoa</taxon>
        <taxon>Ecdysozoa</taxon>
        <taxon>Arthropoda</taxon>
        <taxon>Chelicerata</taxon>
        <taxon>Arachnida</taxon>
        <taxon>Acari</taxon>
        <taxon>Parasitiformes</taxon>
        <taxon>Ixodida</taxon>
        <taxon>Ixodoidea</taxon>
        <taxon>Ixodidae</taxon>
        <taxon>Amblyomminae</taxon>
        <taxon>Amblyomma</taxon>
    </lineage>
</organism>
<feature type="domain" description="Homeobox" evidence="8">
    <location>
        <begin position="150"/>
        <end position="210"/>
    </location>
</feature>
<dbReference type="Pfam" id="PF00046">
    <property type="entry name" value="Homeodomain"/>
    <property type="match status" value="1"/>
</dbReference>
<name>A0AAQ4D961_AMBAM</name>
<proteinExistence type="inferred from homology"/>
<dbReference type="InterPro" id="IPR050394">
    <property type="entry name" value="Homeobox_NK-like"/>
</dbReference>
<evidence type="ECO:0000256" key="3">
    <source>
        <dbReference type="ARBA" id="ARBA00023125"/>
    </source>
</evidence>
<dbReference type="InterPro" id="IPR017970">
    <property type="entry name" value="Homeobox_CS"/>
</dbReference>
<dbReference type="PROSITE" id="PS00027">
    <property type="entry name" value="HOMEOBOX_1"/>
    <property type="match status" value="1"/>
</dbReference>
<keyword evidence="10" id="KW-1185">Reference proteome</keyword>
<keyword evidence="5 6" id="KW-0539">Nucleus</keyword>
<dbReference type="PANTHER" id="PTHR24340">
    <property type="entry name" value="HOMEOBOX PROTEIN NKX"/>
    <property type="match status" value="1"/>
</dbReference>